<evidence type="ECO:0000313" key="1">
    <source>
        <dbReference type="EMBL" id="OGM63018.1"/>
    </source>
</evidence>
<dbReference type="AlphaFoldDB" id="A0A1F8BI98"/>
<sequence>METNEFFNYEARKLRIGFKTKKGFLKLHTSENARGVQYSRHAPKAEAFWCWDSNPKSKTRQTCRNHV</sequence>
<dbReference type="EMBL" id="MGHE01000027">
    <property type="protein sequence ID" value="OGM63018.1"/>
    <property type="molecule type" value="Genomic_DNA"/>
</dbReference>
<accession>A0A1F8BI98</accession>
<reference evidence="1 2" key="1">
    <citation type="journal article" date="2016" name="Nat. Commun.">
        <title>Thousands of microbial genomes shed light on interconnected biogeochemical processes in an aquifer system.</title>
        <authorList>
            <person name="Anantharaman K."/>
            <person name="Brown C.T."/>
            <person name="Hug L.A."/>
            <person name="Sharon I."/>
            <person name="Castelle C.J."/>
            <person name="Probst A.J."/>
            <person name="Thomas B.C."/>
            <person name="Singh A."/>
            <person name="Wilkins M.J."/>
            <person name="Karaoz U."/>
            <person name="Brodie E.L."/>
            <person name="Williams K.H."/>
            <person name="Hubbard S.S."/>
            <person name="Banfield J.F."/>
        </authorList>
    </citation>
    <scope>NUCLEOTIDE SEQUENCE [LARGE SCALE GENOMIC DNA]</scope>
</reference>
<organism evidence="1 2">
    <name type="scientific">Candidatus Woesebacteria bacterium RIFCSPLOWO2_01_FULL_39_14</name>
    <dbReference type="NCBI Taxonomy" id="1802518"/>
    <lineage>
        <taxon>Bacteria</taxon>
        <taxon>Candidatus Woeseibacteriota</taxon>
    </lineage>
</organism>
<gene>
    <name evidence="1" type="ORF">A3A52_03440</name>
</gene>
<dbReference type="Proteomes" id="UP000177060">
    <property type="component" value="Unassembled WGS sequence"/>
</dbReference>
<comment type="caution">
    <text evidence="1">The sequence shown here is derived from an EMBL/GenBank/DDBJ whole genome shotgun (WGS) entry which is preliminary data.</text>
</comment>
<name>A0A1F8BI98_9BACT</name>
<proteinExistence type="predicted"/>
<evidence type="ECO:0000313" key="2">
    <source>
        <dbReference type="Proteomes" id="UP000177060"/>
    </source>
</evidence>
<protein>
    <submittedName>
        <fullName evidence="1">Uncharacterized protein</fullName>
    </submittedName>
</protein>